<name>A0A2G9HY27_9LAMI</name>
<comment type="similarity">
    <text evidence="1">Belongs to the mTERF family.</text>
</comment>
<dbReference type="EMBL" id="NKXS01000768">
    <property type="protein sequence ID" value="PIN22419.1"/>
    <property type="molecule type" value="Genomic_DNA"/>
</dbReference>
<reference evidence="5" key="1">
    <citation type="journal article" date="2018" name="Gigascience">
        <title>Genome assembly of the Pink Ipe (Handroanthus impetiginosus, Bignoniaceae), a highly valued, ecologically keystone Neotropical timber forest tree.</title>
        <authorList>
            <person name="Silva-Junior O.B."/>
            <person name="Grattapaglia D."/>
            <person name="Novaes E."/>
            <person name="Collevatti R.G."/>
        </authorList>
    </citation>
    <scope>NUCLEOTIDE SEQUENCE [LARGE SCALE GENOMIC DNA]</scope>
    <source>
        <strain evidence="5">cv. UFG-1</strain>
    </source>
</reference>
<dbReference type="InterPro" id="IPR038538">
    <property type="entry name" value="MTERF_sf"/>
</dbReference>
<dbReference type="PANTHER" id="PTHR13068">
    <property type="entry name" value="CGI-12 PROTEIN-RELATED"/>
    <property type="match status" value="1"/>
</dbReference>
<dbReference type="InterPro" id="IPR003690">
    <property type="entry name" value="MTERF"/>
</dbReference>
<dbReference type="GO" id="GO:0006353">
    <property type="term" value="P:DNA-templated transcription termination"/>
    <property type="evidence" value="ECO:0007669"/>
    <property type="project" value="UniProtKB-KW"/>
</dbReference>
<evidence type="ECO:0008006" key="6">
    <source>
        <dbReference type="Google" id="ProtNLM"/>
    </source>
</evidence>
<dbReference type="PANTHER" id="PTHR13068:SF130">
    <property type="entry name" value="TRANSCRIPTION TERMINATION FACTOR MTERF6, CHLOROPLASTIC_MITOCHONDRIAL-LIKE"/>
    <property type="match status" value="1"/>
</dbReference>
<evidence type="ECO:0000313" key="5">
    <source>
        <dbReference type="Proteomes" id="UP000231279"/>
    </source>
</evidence>
<dbReference type="FunFam" id="1.25.70.10:FF:000001">
    <property type="entry name" value="Mitochondrial transcription termination factor-like"/>
    <property type="match status" value="1"/>
</dbReference>
<keyword evidence="3" id="KW-0809">Transit peptide</keyword>
<proteinExistence type="inferred from homology"/>
<dbReference type="Proteomes" id="UP000231279">
    <property type="component" value="Unassembled WGS sequence"/>
</dbReference>
<dbReference type="Pfam" id="PF02536">
    <property type="entry name" value="mTERF"/>
    <property type="match status" value="2"/>
</dbReference>
<evidence type="ECO:0000313" key="4">
    <source>
        <dbReference type="EMBL" id="PIN22419.1"/>
    </source>
</evidence>
<dbReference type="OrthoDB" id="637682at2759"/>
<keyword evidence="5" id="KW-1185">Reference proteome</keyword>
<evidence type="ECO:0000256" key="1">
    <source>
        <dbReference type="ARBA" id="ARBA00007692"/>
    </source>
</evidence>
<keyword evidence="2" id="KW-0804">Transcription</keyword>
<sequence>MMSVYVARCFARLLSKNSSPVCISLSLLNFSTFKEILPDNLHKYDFSPQLLSRVASVLARCKNPEKSDSVLSFLKESGFSNTQLGHIVKSRPGLVVANLEKNIKPKIKIFQDLGFSADEIAEMISRNPSILNRSMRNRIIPSLTVLKGLMGSNWEVSKLLKVSSWYLNVNLDKTMVPNVEFLKSCGIPLNQITRHISYFPSFILQKPELIRKSVEKADEVGVSRSSHLFISAVGIFSSLSEESWELKLKTFQNFGLSEDEIFGMFRRVPQVFSVSEEKIKNIIELLLATGRYSTLSIVRYPKSLMYSIEDRYKPRLHALSALDKKNLIQDWPSLGTLCKTSDGTFFGKHVYPYLSKASNIRIERVHSLAKESSNLSAS</sequence>
<evidence type="ECO:0000256" key="3">
    <source>
        <dbReference type="ARBA" id="ARBA00022946"/>
    </source>
</evidence>
<evidence type="ECO:0000256" key="2">
    <source>
        <dbReference type="ARBA" id="ARBA00022472"/>
    </source>
</evidence>
<accession>A0A2G9HY27</accession>
<organism evidence="4 5">
    <name type="scientific">Handroanthus impetiginosus</name>
    <dbReference type="NCBI Taxonomy" id="429701"/>
    <lineage>
        <taxon>Eukaryota</taxon>
        <taxon>Viridiplantae</taxon>
        <taxon>Streptophyta</taxon>
        <taxon>Embryophyta</taxon>
        <taxon>Tracheophyta</taxon>
        <taxon>Spermatophyta</taxon>
        <taxon>Magnoliopsida</taxon>
        <taxon>eudicotyledons</taxon>
        <taxon>Gunneridae</taxon>
        <taxon>Pentapetalae</taxon>
        <taxon>asterids</taxon>
        <taxon>lamiids</taxon>
        <taxon>Lamiales</taxon>
        <taxon>Bignoniaceae</taxon>
        <taxon>Crescentiina</taxon>
        <taxon>Tabebuia alliance</taxon>
        <taxon>Handroanthus</taxon>
    </lineage>
</organism>
<comment type="caution">
    <text evidence="4">The sequence shown here is derived from an EMBL/GenBank/DDBJ whole genome shotgun (WGS) entry which is preliminary data.</text>
</comment>
<protein>
    <recommendedName>
        <fullName evidence="6">Mitochondrial transcription termination factor, mTERF</fullName>
    </recommendedName>
</protein>
<dbReference type="Gene3D" id="1.25.70.10">
    <property type="entry name" value="Transcription termination factor 3, mitochondrial"/>
    <property type="match status" value="1"/>
</dbReference>
<dbReference type="GO" id="GO:0003676">
    <property type="term" value="F:nucleic acid binding"/>
    <property type="evidence" value="ECO:0007669"/>
    <property type="project" value="InterPro"/>
</dbReference>
<keyword evidence="2" id="KW-0805">Transcription regulation</keyword>
<dbReference type="AlphaFoldDB" id="A0A2G9HY27"/>
<dbReference type="SMART" id="SM00733">
    <property type="entry name" value="Mterf"/>
    <property type="match status" value="6"/>
</dbReference>
<keyword evidence="2" id="KW-0806">Transcription termination</keyword>
<gene>
    <name evidence="4" type="ORF">CDL12_04868</name>
</gene>
<dbReference type="STRING" id="429701.A0A2G9HY27"/>